<evidence type="ECO:0000256" key="1">
    <source>
        <dbReference type="SAM" id="MobiDB-lite"/>
    </source>
</evidence>
<comment type="caution">
    <text evidence="3">The sequence shown here is derived from an EMBL/GenBank/DDBJ whole genome shotgun (WGS) entry which is preliminary data.</text>
</comment>
<dbReference type="OrthoDB" id="3800678at2759"/>
<feature type="compositionally biased region" description="Basic and acidic residues" evidence="1">
    <location>
        <begin position="55"/>
        <end position="66"/>
    </location>
</feature>
<dbReference type="Proteomes" id="UP001140560">
    <property type="component" value="Unassembled WGS sequence"/>
</dbReference>
<evidence type="ECO:0000313" key="4">
    <source>
        <dbReference type="Proteomes" id="UP001140560"/>
    </source>
</evidence>
<feature type="region of interest" description="Disordered" evidence="1">
    <location>
        <begin position="46"/>
        <end position="66"/>
    </location>
</feature>
<feature type="transmembrane region" description="Helical" evidence="2">
    <location>
        <begin position="228"/>
        <end position="251"/>
    </location>
</feature>
<keyword evidence="2" id="KW-1133">Transmembrane helix</keyword>
<protein>
    <submittedName>
        <fullName evidence="3">Uncharacterized protein</fullName>
    </submittedName>
</protein>
<name>A0A9W9CIB5_9PLEO</name>
<feature type="transmembrane region" description="Helical" evidence="2">
    <location>
        <begin position="98"/>
        <end position="117"/>
    </location>
</feature>
<keyword evidence="2" id="KW-0472">Membrane</keyword>
<dbReference type="EMBL" id="JAPEUY010000018">
    <property type="protein sequence ID" value="KAJ4363948.1"/>
    <property type="molecule type" value="Genomic_DNA"/>
</dbReference>
<gene>
    <name evidence="3" type="ORF">N0V83_009401</name>
</gene>
<dbReference type="AlphaFoldDB" id="A0A9W9CIB5"/>
<organism evidence="3 4">
    <name type="scientific">Neocucurbitaria cava</name>
    <dbReference type="NCBI Taxonomy" id="798079"/>
    <lineage>
        <taxon>Eukaryota</taxon>
        <taxon>Fungi</taxon>
        <taxon>Dikarya</taxon>
        <taxon>Ascomycota</taxon>
        <taxon>Pezizomycotina</taxon>
        <taxon>Dothideomycetes</taxon>
        <taxon>Pleosporomycetidae</taxon>
        <taxon>Pleosporales</taxon>
        <taxon>Pleosporineae</taxon>
        <taxon>Cucurbitariaceae</taxon>
        <taxon>Neocucurbitaria</taxon>
    </lineage>
</organism>
<keyword evidence="4" id="KW-1185">Reference proteome</keyword>
<keyword evidence="2" id="KW-0812">Transmembrane</keyword>
<evidence type="ECO:0000256" key="2">
    <source>
        <dbReference type="SAM" id="Phobius"/>
    </source>
</evidence>
<evidence type="ECO:0000313" key="3">
    <source>
        <dbReference type="EMBL" id="KAJ4363948.1"/>
    </source>
</evidence>
<reference evidence="3" key="1">
    <citation type="submission" date="2022-10" db="EMBL/GenBank/DDBJ databases">
        <title>Tapping the CABI collections for fungal endophytes: first genome assemblies for Collariella, Neodidymelliopsis, Ascochyta clinopodiicola, Didymella pomorum, Didymosphaeria variabile, Neocosmospora piperis and Neocucurbitaria cava.</title>
        <authorList>
            <person name="Hill R."/>
        </authorList>
    </citation>
    <scope>NUCLEOTIDE SEQUENCE</scope>
    <source>
        <strain evidence="3">IMI 356814</strain>
    </source>
</reference>
<sequence length="323" mass="37423">MPVVSDHYTRSIALKNAKRHGSLNHPQDLSFLDEWYVDTDAAWKKTTRKRRGRPRREAPEQETESRPEVVEEVVVNQELHLPRAKTCLGLLLDVYLDLMFLSHLPVLFMFLIALPLITQTMGARQPFTFSSIFFRFTCAAIANPTPRSLKNSKSADAVPTYVNYCTPAEPNVSESFNYRDDFTAEVDAEDLYEDGDPTHLNKRTYGEAFANTLPRLYHSLDKAAQSGLYAFGVKINWFSVLFTFTLVQWILKWPATLPTSLASLKELWKIDRQHPLNVLVIRICRWWYGWIYGLGKVFLWRLPKWIVTQFLDLMIRIFTVPGM</sequence>
<proteinExistence type="predicted"/>
<accession>A0A9W9CIB5</accession>